<evidence type="ECO:0000313" key="3">
    <source>
        <dbReference type="WBParaSite" id="TCNE_0000057801-mRNA-1"/>
    </source>
</evidence>
<sequence>MFGHVRLGVIVTISGGGLLREMHDRLGTRNAMATQLKEPIVIILKRLAKLIQRIKEATQTAGNRHSGDSSHFVFFVRSRDVLYTLLKVTSCVAYAASGWLANFIVRRVGPCSVTFANYRCRG</sequence>
<reference evidence="1 2" key="2">
    <citation type="submission" date="2018-11" db="EMBL/GenBank/DDBJ databases">
        <authorList>
            <consortium name="Pathogen Informatics"/>
        </authorList>
    </citation>
    <scope>NUCLEOTIDE SEQUENCE [LARGE SCALE GENOMIC DNA]</scope>
</reference>
<reference evidence="3" key="1">
    <citation type="submission" date="2016-06" db="UniProtKB">
        <authorList>
            <consortium name="WormBaseParasite"/>
        </authorList>
    </citation>
    <scope>IDENTIFICATION</scope>
</reference>
<dbReference type="AlphaFoldDB" id="A0A183TWF9"/>
<evidence type="ECO:0000313" key="2">
    <source>
        <dbReference type="Proteomes" id="UP000050794"/>
    </source>
</evidence>
<protein>
    <submittedName>
        <fullName evidence="3">Secreted protein</fullName>
    </submittedName>
</protein>
<name>A0A183TWF9_TOXCA</name>
<dbReference type="Proteomes" id="UP000050794">
    <property type="component" value="Unassembled WGS sequence"/>
</dbReference>
<dbReference type="EMBL" id="UYWY01000283">
    <property type="protein sequence ID" value="VDM24479.1"/>
    <property type="molecule type" value="Genomic_DNA"/>
</dbReference>
<keyword evidence="2" id="KW-1185">Reference proteome</keyword>
<evidence type="ECO:0000313" key="1">
    <source>
        <dbReference type="EMBL" id="VDM24479.1"/>
    </source>
</evidence>
<gene>
    <name evidence="1" type="ORF">TCNE_LOCUS579</name>
</gene>
<accession>A0A183TWF9</accession>
<proteinExistence type="predicted"/>
<organism evidence="2 3">
    <name type="scientific">Toxocara canis</name>
    <name type="common">Canine roundworm</name>
    <dbReference type="NCBI Taxonomy" id="6265"/>
    <lineage>
        <taxon>Eukaryota</taxon>
        <taxon>Metazoa</taxon>
        <taxon>Ecdysozoa</taxon>
        <taxon>Nematoda</taxon>
        <taxon>Chromadorea</taxon>
        <taxon>Rhabditida</taxon>
        <taxon>Spirurina</taxon>
        <taxon>Ascaridomorpha</taxon>
        <taxon>Ascaridoidea</taxon>
        <taxon>Toxocaridae</taxon>
        <taxon>Toxocara</taxon>
    </lineage>
</organism>
<dbReference type="WBParaSite" id="TCNE_0000057801-mRNA-1">
    <property type="protein sequence ID" value="TCNE_0000057801-mRNA-1"/>
    <property type="gene ID" value="TCNE_0000057801"/>
</dbReference>